<dbReference type="InterPro" id="IPR050795">
    <property type="entry name" value="Asn_Synthetase"/>
</dbReference>
<evidence type="ECO:0000313" key="4">
    <source>
        <dbReference type="EMBL" id="OGK73467.1"/>
    </source>
</evidence>
<dbReference type="GO" id="GO:0006529">
    <property type="term" value="P:asparagine biosynthetic process"/>
    <property type="evidence" value="ECO:0007669"/>
    <property type="project" value="InterPro"/>
</dbReference>
<dbReference type="PANTHER" id="PTHR11772">
    <property type="entry name" value="ASPARAGINE SYNTHETASE"/>
    <property type="match status" value="1"/>
</dbReference>
<keyword evidence="1" id="KW-0547">Nucleotide-binding</keyword>
<gene>
    <name evidence="4" type="ORF">A3K52_01575</name>
</gene>
<accession>A0A1F7L020</accession>
<organism evidence="4 5">
    <name type="scientific">Candidatus Roizmanbacteria bacterium RIFOXYD1_FULL_38_12</name>
    <dbReference type="NCBI Taxonomy" id="1802093"/>
    <lineage>
        <taxon>Bacteria</taxon>
        <taxon>Candidatus Roizmaniibacteriota</taxon>
    </lineage>
</organism>
<comment type="caution">
    <text evidence="4">The sequence shown here is derived from an EMBL/GenBank/DDBJ whole genome shotgun (WGS) entry which is preliminary data.</text>
</comment>
<protein>
    <recommendedName>
        <fullName evidence="3">Asparagine synthetase domain-containing protein</fullName>
    </recommendedName>
</protein>
<proteinExistence type="predicted"/>
<dbReference type="EMBL" id="MGBR01000001">
    <property type="protein sequence ID" value="OGK73467.1"/>
    <property type="molecule type" value="Genomic_DNA"/>
</dbReference>
<evidence type="ECO:0000313" key="5">
    <source>
        <dbReference type="Proteomes" id="UP000177050"/>
    </source>
</evidence>
<dbReference type="PANTHER" id="PTHR11772:SF2">
    <property type="entry name" value="ASPARAGINE SYNTHETASE [GLUTAMINE-HYDROLYZING]"/>
    <property type="match status" value="1"/>
</dbReference>
<feature type="domain" description="Asparagine synthetase" evidence="3">
    <location>
        <begin position="177"/>
        <end position="240"/>
    </location>
</feature>
<dbReference type="SUPFAM" id="SSF52402">
    <property type="entry name" value="Adenine nucleotide alpha hydrolases-like"/>
    <property type="match status" value="1"/>
</dbReference>
<dbReference type="GO" id="GO:0005829">
    <property type="term" value="C:cytosol"/>
    <property type="evidence" value="ECO:0007669"/>
    <property type="project" value="TreeGrafter"/>
</dbReference>
<dbReference type="GO" id="GO:0005524">
    <property type="term" value="F:ATP binding"/>
    <property type="evidence" value="ECO:0007669"/>
    <property type="project" value="UniProtKB-KW"/>
</dbReference>
<dbReference type="InterPro" id="IPR001962">
    <property type="entry name" value="Asn_synthase"/>
</dbReference>
<dbReference type="InterPro" id="IPR014729">
    <property type="entry name" value="Rossmann-like_a/b/a_fold"/>
</dbReference>
<evidence type="ECO:0000256" key="2">
    <source>
        <dbReference type="ARBA" id="ARBA00022840"/>
    </source>
</evidence>
<dbReference type="GO" id="GO:0004066">
    <property type="term" value="F:asparagine synthase (glutamine-hydrolyzing) activity"/>
    <property type="evidence" value="ECO:0007669"/>
    <property type="project" value="InterPro"/>
</dbReference>
<name>A0A1F7L020_9BACT</name>
<keyword evidence="2" id="KW-0067">ATP-binding</keyword>
<sequence length="253" mass="29434">MQRYFDQMDFILSDLFKKYASFDIKPGVLLSGGIDSTTITYFVSKYFKDFTILSMGTDKTKDRSYIDIVSLYLKHEYIWVEMNKDEVVENYKEVKKLLEQALVPTSLMHMSLAMGYFLLFKKAKQLGITHIVTGQGPDILLGGYHKYKSVTNINVEIKKDLPLLEIDKKRDGIVAKNFGITLYNPYLEKEFVDFCLTIPQKFKLQKGIEKYILREFSRKKGLPSKIVNRPKKAFQYSTGIQKLVLNVLKYTHE</sequence>
<dbReference type="CDD" id="cd01991">
    <property type="entry name" value="Asn_synthase_B_C"/>
    <property type="match status" value="1"/>
</dbReference>
<dbReference type="Gene3D" id="3.40.50.620">
    <property type="entry name" value="HUPs"/>
    <property type="match status" value="1"/>
</dbReference>
<feature type="domain" description="Asparagine synthetase" evidence="3">
    <location>
        <begin position="20"/>
        <end position="162"/>
    </location>
</feature>
<dbReference type="Proteomes" id="UP000177050">
    <property type="component" value="Unassembled WGS sequence"/>
</dbReference>
<evidence type="ECO:0000256" key="1">
    <source>
        <dbReference type="ARBA" id="ARBA00022741"/>
    </source>
</evidence>
<dbReference type="AlphaFoldDB" id="A0A1F7L020"/>
<reference evidence="4 5" key="1">
    <citation type="journal article" date="2016" name="Nat. Commun.">
        <title>Thousands of microbial genomes shed light on interconnected biogeochemical processes in an aquifer system.</title>
        <authorList>
            <person name="Anantharaman K."/>
            <person name="Brown C.T."/>
            <person name="Hug L.A."/>
            <person name="Sharon I."/>
            <person name="Castelle C.J."/>
            <person name="Probst A.J."/>
            <person name="Thomas B.C."/>
            <person name="Singh A."/>
            <person name="Wilkins M.J."/>
            <person name="Karaoz U."/>
            <person name="Brodie E.L."/>
            <person name="Williams K.H."/>
            <person name="Hubbard S.S."/>
            <person name="Banfield J.F."/>
        </authorList>
    </citation>
    <scope>NUCLEOTIDE SEQUENCE [LARGE SCALE GENOMIC DNA]</scope>
</reference>
<dbReference type="Pfam" id="PF00733">
    <property type="entry name" value="Asn_synthase"/>
    <property type="match status" value="2"/>
</dbReference>
<evidence type="ECO:0000259" key="3">
    <source>
        <dbReference type="Pfam" id="PF00733"/>
    </source>
</evidence>